<protein>
    <submittedName>
        <fullName evidence="1">Multicopper oxidase type 3</fullName>
    </submittedName>
</protein>
<dbReference type="Proteomes" id="UP000011513">
    <property type="component" value="Unassembled WGS sequence"/>
</dbReference>
<reference evidence="1 2" key="1">
    <citation type="journal article" date="2014" name="PLoS Genet.">
        <title>Phylogenetically driven sequencing of extremely halophilic archaea reveals strategies for static and dynamic osmo-response.</title>
        <authorList>
            <person name="Becker E.A."/>
            <person name="Seitzer P.M."/>
            <person name="Tritt A."/>
            <person name="Larsen D."/>
            <person name="Krusor M."/>
            <person name="Yao A.I."/>
            <person name="Wu D."/>
            <person name="Madern D."/>
            <person name="Eisen J.A."/>
            <person name="Darling A.E."/>
            <person name="Facciotti M.T."/>
        </authorList>
    </citation>
    <scope>NUCLEOTIDE SEQUENCE [LARGE SCALE GENOMIC DNA]</scope>
    <source>
        <strain evidence="1 2">JCM 14848</strain>
    </source>
</reference>
<sequence>MLFELHFDRGLLGPLVVEECDLHVEYDRDVVVFDDYSPVNLVSYPREERTEAWVAG</sequence>
<evidence type="ECO:0000313" key="2">
    <source>
        <dbReference type="Proteomes" id="UP000011513"/>
    </source>
</evidence>
<proteinExistence type="predicted"/>
<dbReference type="EMBL" id="AOIV01000011">
    <property type="protein sequence ID" value="ELZ32647.1"/>
    <property type="molecule type" value="Genomic_DNA"/>
</dbReference>
<keyword evidence="2" id="KW-1185">Reference proteome</keyword>
<comment type="caution">
    <text evidence="1">The sequence shown here is derived from an EMBL/GenBank/DDBJ whole genome shotgun (WGS) entry which is preliminary data.</text>
</comment>
<name>M0DD33_HALPD</name>
<dbReference type="InParanoid" id="M0DD33"/>
<accession>M0DD33</accession>
<organism evidence="1 2">
    <name type="scientific">Halogeometricum pallidum JCM 14848</name>
    <dbReference type="NCBI Taxonomy" id="1227487"/>
    <lineage>
        <taxon>Archaea</taxon>
        <taxon>Methanobacteriati</taxon>
        <taxon>Methanobacteriota</taxon>
        <taxon>Stenosarchaea group</taxon>
        <taxon>Halobacteria</taxon>
        <taxon>Halobacteriales</taxon>
        <taxon>Haloferacaceae</taxon>
        <taxon>Halogeometricum</taxon>
    </lineage>
</organism>
<evidence type="ECO:0000313" key="1">
    <source>
        <dbReference type="EMBL" id="ELZ32647.1"/>
    </source>
</evidence>
<dbReference type="AlphaFoldDB" id="M0DD33"/>
<gene>
    <name evidence="1" type="ORF">C474_07512</name>
</gene>